<gene>
    <name evidence="2" type="ORF">NG653_05850</name>
</gene>
<dbReference type="EMBL" id="JAMXIB010000003">
    <property type="protein sequence ID" value="MCO5724369.1"/>
    <property type="molecule type" value="Genomic_DNA"/>
</dbReference>
<dbReference type="Proteomes" id="UP001206312">
    <property type="component" value="Unassembled WGS sequence"/>
</dbReference>
<evidence type="ECO:0000313" key="2">
    <source>
        <dbReference type="EMBL" id="MCO5724369.1"/>
    </source>
</evidence>
<feature type="signal peptide" evidence="1">
    <location>
        <begin position="1"/>
        <end position="22"/>
    </location>
</feature>
<accession>A0ABT1AWD7</accession>
<evidence type="ECO:0000256" key="1">
    <source>
        <dbReference type="SAM" id="SignalP"/>
    </source>
</evidence>
<feature type="chain" id="PRO_5046034608" evidence="1">
    <location>
        <begin position="23"/>
        <end position="239"/>
    </location>
</feature>
<evidence type="ECO:0000313" key="3">
    <source>
        <dbReference type="Proteomes" id="UP001206312"/>
    </source>
</evidence>
<keyword evidence="3" id="KW-1185">Reference proteome</keyword>
<dbReference type="Pfam" id="PF20113">
    <property type="entry name" value="DUF6503"/>
    <property type="match status" value="1"/>
</dbReference>
<protein>
    <submittedName>
        <fullName evidence="2">DUF6503 family protein</fullName>
    </submittedName>
</protein>
<name>A0ABT1AWD7_9FLAO</name>
<proteinExistence type="predicted"/>
<dbReference type="RefSeq" id="WP_252740746.1">
    <property type="nucleotide sequence ID" value="NZ_JAMXIB010000003.1"/>
</dbReference>
<keyword evidence="1" id="KW-0732">Signal</keyword>
<dbReference type="InterPro" id="IPR045444">
    <property type="entry name" value="DUF6503"/>
</dbReference>
<organism evidence="2 3">
    <name type="scientific">Robiginitalea marina</name>
    <dbReference type="NCBI Taxonomy" id="2954105"/>
    <lineage>
        <taxon>Bacteria</taxon>
        <taxon>Pseudomonadati</taxon>
        <taxon>Bacteroidota</taxon>
        <taxon>Flavobacteriia</taxon>
        <taxon>Flavobacteriales</taxon>
        <taxon>Flavobacteriaceae</taxon>
        <taxon>Robiginitalea</taxon>
    </lineage>
</organism>
<comment type="caution">
    <text evidence="2">The sequence shown here is derived from an EMBL/GenBank/DDBJ whole genome shotgun (WGS) entry which is preliminary data.</text>
</comment>
<reference evidence="2 3" key="1">
    <citation type="submission" date="2022-06" db="EMBL/GenBank/DDBJ databases">
        <authorList>
            <person name="Xuan X."/>
        </authorList>
    </citation>
    <scope>NUCLEOTIDE SEQUENCE [LARGE SCALE GENOMIC DNA]</scope>
    <source>
        <strain evidence="2 3">2V75</strain>
    </source>
</reference>
<sequence length="239" mass="27345">MALPKPLLIVLLTGLGFLPCEAQSLPASEILGKSIRHHDPNGVWGRYRGSFAVLLETPGEAPRTSKIRMDQPASRFRLEMTRGEVAKVYELAGDSCSLQYNGTPQFSEEIANKHRLTCDAARMYKNYYSFLYGLPMKLRDPGTHLSPEAQRVTFHGKSYWVVEVRYDPEVGKDLWHFYFNPDTFALEAYQFYHDKALNDGEYILLEGEHPVGGMLLPKNRSWYTNLEDKFLGTDILQDF</sequence>